<dbReference type="EMBL" id="JACDXX010000107">
    <property type="protein sequence ID" value="MCB5412502.1"/>
    <property type="molecule type" value="Genomic_DNA"/>
</dbReference>
<keyword evidence="3" id="KW-1185">Reference proteome</keyword>
<feature type="domain" description="Transposase IS116/IS110/IS902 C-terminal" evidence="1">
    <location>
        <begin position="23"/>
        <end position="67"/>
    </location>
</feature>
<proteinExistence type="predicted"/>
<name>A0ABS8CSX9_9RHOB</name>
<gene>
    <name evidence="2" type="ORF">H0485_21475</name>
</gene>
<comment type="caution">
    <text evidence="2">The sequence shown here is derived from an EMBL/GenBank/DDBJ whole genome shotgun (WGS) entry which is preliminary data.</text>
</comment>
<reference evidence="2 3" key="1">
    <citation type="submission" date="2020-07" db="EMBL/GenBank/DDBJ databases">
        <title>Pseudogemmobacter sp. nov., isolated from poultry manure in Taiwan.</title>
        <authorList>
            <person name="Lin S.-Y."/>
            <person name="Tang Y.-S."/>
            <person name="Young C.-C."/>
        </authorList>
    </citation>
    <scope>NUCLEOTIDE SEQUENCE [LARGE SCALE GENOMIC DNA]</scope>
    <source>
        <strain evidence="2 3">CC-YST710</strain>
    </source>
</reference>
<evidence type="ECO:0000259" key="1">
    <source>
        <dbReference type="Pfam" id="PF02371"/>
    </source>
</evidence>
<sequence length="120" mass="12963">MVVGTPVACLVTGLRWISHAKLTIPGIGRLTATTMLIDMPELGYLESKKITALAGLAPMTQQSGTVLKSVYLGRSMRFQILKRRSARRTLWRTGCGRQTIPGRCGAVVLSLNSSAALMTM</sequence>
<dbReference type="InterPro" id="IPR003346">
    <property type="entry name" value="Transposase_20"/>
</dbReference>
<evidence type="ECO:0000313" key="2">
    <source>
        <dbReference type="EMBL" id="MCB5412502.1"/>
    </source>
</evidence>
<dbReference type="Pfam" id="PF02371">
    <property type="entry name" value="Transposase_20"/>
    <property type="match status" value="1"/>
</dbReference>
<accession>A0ABS8CSX9</accession>
<evidence type="ECO:0000313" key="3">
    <source>
        <dbReference type="Proteomes" id="UP001198571"/>
    </source>
</evidence>
<dbReference type="Proteomes" id="UP001198571">
    <property type="component" value="Unassembled WGS sequence"/>
</dbReference>
<organism evidence="2 3">
    <name type="scientific">Pseudogemmobacter faecipullorum</name>
    <dbReference type="NCBI Taxonomy" id="2755041"/>
    <lineage>
        <taxon>Bacteria</taxon>
        <taxon>Pseudomonadati</taxon>
        <taxon>Pseudomonadota</taxon>
        <taxon>Alphaproteobacteria</taxon>
        <taxon>Rhodobacterales</taxon>
        <taxon>Paracoccaceae</taxon>
        <taxon>Pseudogemmobacter</taxon>
    </lineage>
</organism>
<protein>
    <submittedName>
        <fullName evidence="2">Transposase</fullName>
    </submittedName>
</protein>